<organism evidence="7 8">
    <name type="scientific">Bonamia ostreae</name>
    <dbReference type="NCBI Taxonomy" id="126728"/>
    <lineage>
        <taxon>Eukaryota</taxon>
        <taxon>Sar</taxon>
        <taxon>Rhizaria</taxon>
        <taxon>Endomyxa</taxon>
        <taxon>Ascetosporea</taxon>
        <taxon>Haplosporida</taxon>
        <taxon>Bonamia</taxon>
    </lineage>
</organism>
<evidence type="ECO:0000313" key="8">
    <source>
        <dbReference type="Proteomes" id="UP001439008"/>
    </source>
</evidence>
<protein>
    <submittedName>
        <fullName evidence="7">Exosome non-catalytic core subunit rrp46</fullName>
    </submittedName>
</protein>
<comment type="caution">
    <text evidence="7">The sequence shown here is derived from an EMBL/GenBank/DDBJ whole genome shotgun (WGS) entry which is preliminary data.</text>
</comment>
<name>A0ABV2AKN3_9EUKA</name>
<sequence length="127" mass="13955">MVGEKIVLRAMSCKQDMSATASGSCLFTAGNTKVCCVVTGPSESTIRDENVDNAVIYVSIKGFETSFIIYVIKGEENKRIESFVYDVLAAVLITSKLPSTFIDFQIRILEDDGSVLVKFASQENLHF</sequence>
<dbReference type="Proteomes" id="UP001439008">
    <property type="component" value="Unassembled WGS sequence"/>
</dbReference>
<evidence type="ECO:0000256" key="4">
    <source>
        <dbReference type="ARBA" id="ARBA00022835"/>
    </source>
</evidence>
<gene>
    <name evidence="7" type="primary">RRP46</name>
    <name evidence="7" type="ORF">MHBO_001739</name>
</gene>
<dbReference type="InterPro" id="IPR020568">
    <property type="entry name" value="Ribosomal_Su5_D2-typ_SF"/>
</dbReference>
<evidence type="ECO:0000256" key="5">
    <source>
        <dbReference type="ARBA" id="ARBA00023242"/>
    </source>
</evidence>
<dbReference type="EMBL" id="JBDODL010000477">
    <property type="protein sequence ID" value="MES1920009.1"/>
    <property type="molecule type" value="Genomic_DNA"/>
</dbReference>
<keyword evidence="4" id="KW-0271">Exosome</keyword>
<comment type="similarity">
    <text evidence="2">Belongs to the RNase PH family.</text>
</comment>
<dbReference type="SUPFAM" id="SSF54211">
    <property type="entry name" value="Ribosomal protein S5 domain 2-like"/>
    <property type="match status" value="1"/>
</dbReference>
<dbReference type="Pfam" id="PF01138">
    <property type="entry name" value="RNase_PH"/>
    <property type="match status" value="1"/>
</dbReference>
<proteinExistence type="inferred from homology"/>
<evidence type="ECO:0000259" key="6">
    <source>
        <dbReference type="Pfam" id="PF01138"/>
    </source>
</evidence>
<evidence type="ECO:0000256" key="2">
    <source>
        <dbReference type="ARBA" id="ARBA00006678"/>
    </source>
</evidence>
<dbReference type="PANTHER" id="PTHR11953">
    <property type="entry name" value="EXOSOME COMPLEX COMPONENT"/>
    <property type="match status" value="1"/>
</dbReference>
<feature type="domain" description="Exoribonuclease phosphorolytic" evidence="6">
    <location>
        <begin position="8"/>
        <end position="116"/>
    </location>
</feature>
<comment type="subcellular location">
    <subcellularLocation>
        <location evidence="1">Nucleus</location>
    </subcellularLocation>
</comment>
<reference evidence="7 8" key="1">
    <citation type="journal article" date="2024" name="BMC Biol.">
        <title>Comparative genomics of Ascetosporea gives new insight into the evolutionary basis for animal parasitism in Rhizaria.</title>
        <authorList>
            <person name="Hiltunen Thoren M."/>
            <person name="Onut-Brannstrom I."/>
            <person name="Alfjorden A."/>
            <person name="Peckova H."/>
            <person name="Swords F."/>
            <person name="Hooper C."/>
            <person name="Holzer A.S."/>
            <person name="Bass D."/>
            <person name="Burki F."/>
        </authorList>
    </citation>
    <scope>NUCLEOTIDE SEQUENCE [LARGE SCALE GENOMIC DNA]</scope>
    <source>
        <strain evidence="7">20-A016</strain>
    </source>
</reference>
<evidence type="ECO:0000256" key="3">
    <source>
        <dbReference type="ARBA" id="ARBA00022552"/>
    </source>
</evidence>
<dbReference type="Gene3D" id="3.30.230.70">
    <property type="entry name" value="GHMP Kinase, N-terminal domain"/>
    <property type="match status" value="1"/>
</dbReference>
<keyword evidence="5" id="KW-0539">Nucleus</keyword>
<keyword evidence="3" id="KW-0698">rRNA processing</keyword>
<keyword evidence="8" id="KW-1185">Reference proteome</keyword>
<dbReference type="InterPro" id="IPR027408">
    <property type="entry name" value="PNPase/RNase_PH_dom_sf"/>
</dbReference>
<dbReference type="PANTHER" id="PTHR11953:SF1">
    <property type="entry name" value="EXOSOME COMPLEX COMPONENT RRP46"/>
    <property type="match status" value="1"/>
</dbReference>
<dbReference type="InterPro" id="IPR050080">
    <property type="entry name" value="RNase_PH"/>
</dbReference>
<accession>A0ABV2AKN3</accession>
<dbReference type="InterPro" id="IPR001247">
    <property type="entry name" value="ExoRNase_PH_dom1"/>
</dbReference>
<evidence type="ECO:0000313" key="7">
    <source>
        <dbReference type="EMBL" id="MES1920009.1"/>
    </source>
</evidence>
<evidence type="ECO:0000256" key="1">
    <source>
        <dbReference type="ARBA" id="ARBA00004123"/>
    </source>
</evidence>